<comment type="similarity">
    <text evidence="1">Belongs to the pseudouridine synthase RluA family.</text>
</comment>
<evidence type="ECO:0000256" key="1">
    <source>
        <dbReference type="ARBA" id="ARBA00010876"/>
    </source>
</evidence>
<protein>
    <submittedName>
        <fullName evidence="4">RluA family pseudouridine synthase</fullName>
        <ecNumber evidence="4">5.4.99.-</ecNumber>
    </submittedName>
</protein>
<dbReference type="Pfam" id="PF00849">
    <property type="entry name" value="PseudoU_synth_2"/>
    <property type="match status" value="1"/>
</dbReference>
<evidence type="ECO:0000259" key="3">
    <source>
        <dbReference type="Pfam" id="PF00849"/>
    </source>
</evidence>
<proteinExistence type="inferred from homology"/>
<comment type="caution">
    <text evidence="4">The sequence shown here is derived from an EMBL/GenBank/DDBJ whole genome shotgun (WGS) entry which is preliminary data.</text>
</comment>
<keyword evidence="2 4" id="KW-0413">Isomerase</keyword>
<evidence type="ECO:0000313" key="4">
    <source>
        <dbReference type="EMBL" id="MFC3711937.1"/>
    </source>
</evidence>
<dbReference type="RefSeq" id="WP_380857897.1">
    <property type="nucleotide sequence ID" value="NZ_JBHRXV010000003.1"/>
</dbReference>
<dbReference type="PROSITE" id="PS01129">
    <property type="entry name" value="PSI_RLU"/>
    <property type="match status" value="1"/>
</dbReference>
<dbReference type="InterPro" id="IPR050188">
    <property type="entry name" value="RluA_PseudoU_synthase"/>
</dbReference>
<dbReference type="EC" id="5.4.99.-" evidence="4"/>
<dbReference type="PANTHER" id="PTHR21600">
    <property type="entry name" value="MITOCHONDRIAL RNA PSEUDOURIDINE SYNTHASE"/>
    <property type="match status" value="1"/>
</dbReference>
<dbReference type="InterPro" id="IPR006224">
    <property type="entry name" value="PsdUridine_synth_RluA-like_CS"/>
</dbReference>
<dbReference type="InterPro" id="IPR020103">
    <property type="entry name" value="PsdUridine_synth_cat_dom_sf"/>
</dbReference>
<sequence length="214" mass="23523">MLGDRTLHIDAHLVILDKPAGLAVHPGPQTPRSLEDHLDELRFGFQRQPQPAHRLDRDTSGCLVLGRHPKATKRLGALFEAGAVSKVYWAVLSGIPDDEEGEIDAPLLKVSTQADGWRIVVDPKGKPAQTAWQLLDRREGKALVEFRPKTGRTHQIRVHAAHLGHPIVGDPVYGKGAGLLLHARSLTIPYREDGPPVEAKAPMPPTMKRFGFDI</sequence>
<dbReference type="CDD" id="cd02869">
    <property type="entry name" value="PseudoU_synth_RluA_like"/>
    <property type="match status" value="1"/>
</dbReference>
<evidence type="ECO:0000313" key="5">
    <source>
        <dbReference type="Proteomes" id="UP001595615"/>
    </source>
</evidence>
<accession>A0ABV7X9N0</accession>
<keyword evidence="5" id="KW-1185">Reference proteome</keyword>
<dbReference type="PANTHER" id="PTHR21600:SF44">
    <property type="entry name" value="RIBOSOMAL LARGE SUBUNIT PSEUDOURIDINE SYNTHASE D"/>
    <property type="match status" value="1"/>
</dbReference>
<dbReference type="GO" id="GO:0016853">
    <property type="term" value="F:isomerase activity"/>
    <property type="evidence" value="ECO:0007669"/>
    <property type="project" value="UniProtKB-KW"/>
</dbReference>
<evidence type="ECO:0000256" key="2">
    <source>
        <dbReference type="ARBA" id="ARBA00023235"/>
    </source>
</evidence>
<name>A0ABV7X9N0_9SPHN</name>
<dbReference type="Gene3D" id="3.30.2350.10">
    <property type="entry name" value="Pseudouridine synthase"/>
    <property type="match status" value="1"/>
</dbReference>
<dbReference type="EMBL" id="JBHRXV010000003">
    <property type="protein sequence ID" value="MFC3711937.1"/>
    <property type="molecule type" value="Genomic_DNA"/>
</dbReference>
<dbReference type="Proteomes" id="UP001595615">
    <property type="component" value="Unassembled WGS sequence"/>
</dbReference>
<gene>
    <name evidence="4" type="ORF">ACFOMD_05110</name>
</gene>
<reference evidence="5" key="1">
    <citation type="journal article" date="2019" name="Int. J. Syst. Evol. Microbiol.">
        <title>The Global Catalogue of Microorganisms (GCM) 10K type strain sequencing project: providing services to taxonomists for standard genome sequencing and annotation.</title>
        <authorList>
            <consortium name="The Broad Institute Genomics Platform"/>
            <consortium name="The Broad Institute Genome Sequencing Center for Infectious Disease"/>
            <person name="Wu L."/>
            <person name="Ma J."/>
        </authorList>
    </citation>
    <scope>NUCLEOTIDE SEQUENCE [LARGE SCALE GENOMIC DNA]</scope>
    <source>
        <strain evidence="5">KCTC 42644</strain>
    </source>
</reference>
<dbReference type="SUPFAM" id="SSF55120">
    <property type="entry name" value="Pseudouridine synthase"/>
    <property type="match status" value="1"/>
</dbReference>
<dbReference type="InterPro" id="IPR006145">
    <property type="entry name" value="PsdUridine_synth_RsuA/RluA"/>
</dbReference>
<feature type="domain" description="Pseudouridine synthase RsuA/RluA-like" evidence="3">
    <location>
        <begin position="12"/>
        <end position="162"/>
    </location>
</feature>
<organism evidence="4 5">
    <name type="scientific">Sphingoaurantiacus capsulatus</name>
    <dbReference type="NCBI Taxonomy" id="1771310"/>
    <lineage>
        <taxon>Bacteria</taxon>
        <taxon>Pseudomonadati</taxon>
        <taxon>Pseudomonadota</taxon>
        <taxon>Alphaproteobacteria</taxon>
        <taxon>Sphingomonadales</taxon>
        <taxon>Sphingosinicellaceae</taxon>
        <taxon>Sphingoaurantiacus</taxon>
    </lineage>
</organism>